<comment type="caution">
    <text evidence="1">The sequence shown here is derived from an EMBL/GenBank/DDBJ whole genome shotgun (WGS) entry which is preliminary data.</text>
</comment>
<accession>A0ACC0NJG3</accession>
<dbReference type="Proteomes" id="UP001062846">
    <property type="component" value="Chromosome 6"/>
</dbReference>
<evidence type="ECO:0000313" key="1">
    <source>
        <dbReference type="EMBL" id="KAI8552939.1"/>
    </source>
</evidence>
<protein>
    <submittedName>
        <fullName evidence="1">Uncharacterized protein</fullName>
    </submittedName>
</protein>
<keyword evidence="2" id="KW-1185">Reference proteome</keyword>
<organism evidence="1 2">
    <name type="scientific">Rhododendron molle</name>
    <name type="common">Chinese azalea</name>
    <name type="synonym">Azalea mollis</name>
    <dbReference type="NCBI Taxonomy" id="49168"/>
    <lineage>
        <taxon>Eukaryota</taxon>
        <taxon>Viridiplantae</taxon>
        <taxon>Streptophyta</taxon>
        <taxon>Embryophyta</taxon>
        <taxon>Tracheophyta</taxon>
        <taxon>Spermatophyta</taxon>
        <taxon>Magnoliopsida</taxon>
        <taxon>eudicotyledons</taxon>
        <taxon>Gunneridae</taxon>
        <taxon>Pentapetalae</taxon>
        <taxon>asterids</taxon>
        <taxon>Ericales</taxon>
        <taxon>Ericaceae</taxon>
        <taxon>Ericoideae</taxon>
        <taxon>Rhodoreae</taxon>
        <taxon>Rhododendron</taxon>
    </lineage>
</organism>
<reference evidence="1" key="1">
    <citation type="submission" date="2022-02" db="EMBL/GenBank/DDBJ databases">
        <title>Plant Genome Project.</title>
        <authorList>
            <person name="Zhang R.-G."/>
        </authorList>
    </citation>
    <scope>NUCLEOTIDE SEQUENCE</scope>
    <source>
        <strain evidence="1">AT1</strain>
    </source>
</reference>
<proteinExistence type="predicted"/>
<dbReference type="EMBL" id="CM046393">
    <property type="protein sequence ID" value="KAI8552939.1"/>
    <property type="molecule type" value="Genomic_DNA"/>
</dbReference>
<sequence>MKLSSVRQSIEIHRALSQVSERAPKEVSYYLLNIQSETRGNLEVRYRLSKNVSKQASLEKTVPAEDEEDSRMALAFLTEVTGICTNNFDLPLNTKNGFPVFATVVEANYVTKKQDLFSAYKLTEEDKEEIEKLSKDPNIGEKIIKSIAPSIYGHEDIKTAIALAMFGGQEKNVNRKHRLRGDINVLLLGDPGTAESQYVEKTGHRAVYTTGKGASAVGLTATVHKGTVTPEWTLEGGALVLADKGICLIDEFDKMNDLDRVSIHEAMEQQSISISKAGIVTSLQARCSVIAAANPIGGRSFNVEKVQYKNVVFTVWDVGGQEKLRPLWRHDFNNTDGLIYDVDSLDRERIGKAKHEFQAKGLGALKKFKAGKCNILVCTDVGMRGIDIRHVDLVINYDIPSNPKHSFQQVSLPSFHQIISSPLYSCTEIPISSASSEDTSSRADIAASFQRVAVLHLDERCKRAVEWALKIEPSIKYLVM</sequence>
<evidence type="ECO:0000313" key="2">
    <source>
        <dbReference type="Proteomes" id="UP001062846"/>
    </source>
</evidence>
<gene>
    <name evidence="1" type="ORF">RHMOL_Rhmol06G0306800</name>
</gene>
<name>A0ACC0NJG3_RHOML</name>